<protein>
    <recommendedName>
        <fullName evidence="1">2EXR domain-containing protein</fullName>
    </recommendedName>
</protein>
<feature type="domain" description="2EXR" evidence="1">
    <location>
        <begin position="2"/>
        <end position="112"/>
    </location>
</feature>
<evidence type="ECO:0000313" key="2">
    <source>
        <dbReference type="EMBL" id="KAF9869541.1"/>
    </source>
</evidence>
<proteinExistence type="predicted"/>
<dbReference type="EMBL" id="JAATWM020000068">
    <property type="protein sequence ID" value="KAF9869541.1"/>
    <property type="molecule type" value="Genomic_DNA"/>
</dbReference>
<dbReference type="Proteomes" id="UP000781932">
    <property type="component" value="Unassembled WGS sequence"/>
</dbReference>
<dbReference type="InterPro" id="IPR045518">
    <property type="entry name" value="2EXR"/>
</dbReference>
<dbReference type="PANTHER" id="PTHR35910">
    <property type="entry name" value="2EXR DOMAIN-CONTAINING PROTEIN"/>
    <property type="match status" value="1"/>
</dbReference>
<reference evidence="2" key="2">
    <citation type="submission" date="2020-11" db="EMBL/GenBank/DDBJ databases">
        <title>Whole genome sequencing of Colletotrichum sp.</title>
        <authorList>
            <person name="Li H."/>
        </authorList>
    </citation>
    <scope>NUCLEOTIDE SEQUENCE</scope>
    <source>
        <strain evidence="2">CkLH20</strain>
    </source>
</reference>
<accession>A0A9P6HWG1</accession>
<organism evidence="2 3">
    <name type="scientific">Colletotrichum karsti</name>
    <dbReference type="NCBI Taxonomy" id="1095194"/>
    <lineage>
        <taxon>Eukaryota</taxon>
        <taxon>Fungi</taxon>
        <taxon>Dikarya</taxon>
        <taxon>Ascomycota</taxon>
        <taxon>Pezizomycotina</taxon>
        <taxon>Sordariomycetes</taxon>
        <taxon>Hypocreomycetidae</taxon>
        <taxon>Glomerellales</taxon>
        <taxon>Glomerellaceae</taxon>
        <taxon>Colletotrichum</taxon>
        <taxon>Colletotrichum boninense species complex</taxon>
    </lineage>
</organism>
<keyword evidence="3" id="KW-1185">Reference proteome</keyword>
<evidence type="ECO:0000313" key="3">
    <source>
        <dbReference type="Proteomes" id="UP000781932"/>
    </source>
</evidence>
<name>A0A9P6HWG1_9PEZI</name>
<dbReference type="RefSeq" id="XP_038739002.1">
    <property type="nucleotide sequence ID" value="XM_038895645.1"/>
</dbReference>
<dbReference type="OrthoDB" id="3473305at2759"/>
<dbReference type="PANTHER" id="PTHR35910:SF6">
    <property type="entry name" value="2EXR DOMAIN-CONTAINING PROTEIN"/>
    <property type="match status" value="1"/>
</dbReference>
<sequence length="317" mass="36749">MFTRFGDLPVEVRLQIWRLSMPIEDEQEICVMPRDLLPRDQDIDRDILPFLRYTSHLAVYTAFPVLMHVCNESRAFVKDSKRSGVNFKNVPDGRGSFFPVPSRKFRPDLDILYLPPFAYHDDNTNLVALYNIIQKPDVKDFLARLRYVAVAHSEIPDFVAHHIIEHCYSLQNLSIVFAHTAQQGNWDHMFEAPGGRCKLQALAENPEENTLSPWQQQVSFEELESPSPGQQFLAEYCAKLNEAGEEAFPKIYRNGPEEYLGDQWDHHFNYFMGFSIQAVTFIEYTGDGWAEKCGNRMYRLDETWYEAAGFDHNGQPL</sequence>
<evidence type="ECO:0000259" key="1">
    <source>
        <dbReference type="Pfam" id="PF20150"/>
    </source>
</evidence>
<dbReference type="Pfam" id="PF20150">
    <property type="entry name" value="2EXR"/>
    <property type="match status" value="1"/>
</dbReference>
<dbReference type="GeneID" id="62168719"/>
<reference evidence="2" key="1">
    <citation type="submission" date="2020-03" db="EMBL/GenBank/DDBJ databases">
        <authorList>
            <person name="He L."/>
        </authorList>
    </citation>
    <scope>NUCLEOTIDE SEQUENCE</scope>
    <source>
        <strain evidence="2">CkLH20</strain>
    </source>
</reference>
<dbReference type="AlphaFoldDB" id="A0A9P6HWG1"/>
<gene>
    <name evidence="2" type="ORF">CkaCkLH20_12934</name>
</gene>
<comment type="caution">
    <text evidence="2">The sequence shown here is derived from an EMBL/GenBank/DDBJ whole genome shotgun (WGS) entry which is preliminary data.</text>
</comment>